<protein>
    <recommendedName>
        <fullName evidence="4">NACHT-NTPase and P-loop NTPases N-terminal domain-containing protein</fullName>
    </recommendedName>
</protein>
<accession>A0A084B2V6</accession>
<feature type="compositionally biased region" description="Polar residues" evidence="1">
    <location>
        <begin position="514"/>
        <end position="528"/>
    </location>
</feature>
<feature type="compositionally biased region" description="Acidic residues" evidence="1">
    <location>
        <begin position="395"/>
        <end position="412"/>
    </location>
</feature>
<evidence type="ECO:0008006" key="4">
    <source>
        <dbReference type="Google" id="ProtNLM"/>
    </source>
</evidence>
<feature type="compositionally biased region" description="Polar residues" evidence="1">
    <location>
        <begin position="220"/>
        <end position="243"/>
    </location>
</feature>
<feature type="compositionally biased region" description="Acidic residues" evidence="1">
    <location>
        <begin position="345"/>
        <end position="355"/>
    </location>
</feature>
<dbReference type="HOGENOM" id="CLU_347535_0_0_1"/>
<dbReference type="Gene3D" id="1.25.40.10">
    <property type="entry name" value="Tetratricopeptide repeat domain"/>
    <property type="match status" value="1"/>
</dbReference>
<evidence type="ECO:0000256" key="1">
    <source>
        <dbReference type="SAM" id="MobiDB-lite"/>
    </source>
</evidence>
<feature type="region of interest" description="Disordered" evidence="1">
    <location>
        <begin position="499"/>
        <end position="537"/>
    </location>
</feature>
<feature type="region of interest" description="Disordered" evidence="1">
    <location>
        <begin position="215"/>
        <end position="255"/>
    </location>
</feature>
<sequence>METNTEDEDILYTLASECEGMFVDVHEALEKTGSATAVHELCTEFQERFATWTAHLGVFARKSQCLDTRLRNFPDLQDLTVRLLDILRRCLYQWKSVTCRPSEEQVEHVQITLQGIDDTLSRLNNLGVTIRQSSAGKVDLKAREIAMGTDSNPFGYLCMQAIHALYPGASQALKDWLIQSMTIEWGGIIHAGLETIPRTPTGATQTAPKATRSLAVPLRSHTQTPLAPSTQSDLSSVNIQQLRSRNRPPDELSTGFVKTLDDFTEPQLQVISRQSKTEQQRARNDCLLCSFTVEVENNKEYEAGYKRRKGRSANEATKSARTSLATRNAGPHGHSSRGSNTTSDSDSDSISESEINEPGHIKDGSEAVARHVASHLQMLMLLTLRFAALTNDIGIDDDEVNSDSVEIDEEDNTMGSNSEMGSMSDLDVEKNKEGLADDALGPNEDIRNDDTTIPDCDIEIIIPTRYDNLAAKDDDFLQGVIGSGAYQSWRIADPAFANPTSFNSRPPSSVYHGPSTTNSYGSYQNRGSQGWDMPGRYSPTHSVDGILASPNLSDYSLENGMEPSSGNGKAKNGGGKNRPQRKPSNRDEFDGPHQFLARPPATVIAMQERELPHLPTNLHIQEQGQVLSKVNDRLSQCAFDFVAKYQFPIPLTQDMRPVERPQDREWTEWVYLLKRLATKRRIPARVLYNGQIKQFVTILENSLEMRHAAKHQSRPLKDDRNILQLISAGIQVAKILKDAAAMDYLDQLYVSTEKQIQERTSGGETLGLQVMERRQHVLGEEHPDTLRSMANLAATYHSQDRATDRWAPGRAH</sequence>
<dbReference type="Proteomes" id="UP000028045">
    <property type="component" value="Unassembled WGS sequence"/>
</dbReference>
<proteinExistence type="predicted"/>
<keyword evidence="3" id="KW-1185">Reference proteome</keyword>
<reference evidence="2 3" key="1">
    <citation type="journal article" date="2014" name="BMC Genomics">
        <title>Comparative genome sequencing reveals chemotype-specific gene clusters in the toxigenic black mold Stachybotrys.</title>
        <authorList>
            <person name="Semeiks J."/>
            <person name="Borek D."/>
            <person name="Otwinowski Z."/>
            <person name="Grishin N.V."/>
        </authorList>
    </citation>
    <scope>NUCLEOTIDE SEQUENCE [LARGE SCALE GENOMIC DNA]</scope>
    <source>
        <strain evidence="3">CBS 109288 / IBT 7711</strain>
    </source>
</reference>
<dbReference type="EMBL" id="KL648139">
    <property type="protein sequence ID" value="KEY71885.1"/>
    <property type="molecule type" value="Genomic_DNA"/>
</dbReference>
<evidence type="ECO:0000313" key="3">
    <source>
        <dbReference type="Proteomes" id="UP000028045"/>
    </source>
</evidence>
<feature type="region of interest" description="Disordered" evidence="1">
    <location>
        <begin position="395"/>
        <end position="423"/>
    </location>
</feature>
<evidence type="ECO:0000313" key="2">
    <source>
        <dbReference type="EMBL" id="KEY71885.1"/>
    </source>
</evidence>
<dbReference type="InterPro" id="IPR011990">
    <property type="entry name" value="TPR-like_helical_dom_sf"/>
</dbReference>
<gene>
    <name evidence="2" type="ORF">S7711_09754</name>
</gene>
<feature type="region of interest" description="Disordered" evidence="1">
    <location>
        <begin position="554"/>
        <end position="595"/>
    </location>
</feature>
<dbReference type="AlphaFoldDB" id="A0A084B2V6"/>
<feature type="compositionally biased region" description="Polar residues" evidence="1">
    <location>
        <begin position="314"/>
        <end position="326"/>
    </location>
</feature>
<name>A0A084B2V6_STACB</name>
<feature type="region of interest" description="Disordered" evidence="1">
    <location>
        <begin position="306"/>
        <end position="363"/>
    </location>
</feature>
<organism evidence="2 3">
    <name type="scientific">Stachybotrys chartarum (strain CBS 109288 / IBT 7711)</name>
    <name type="common">Toxic black mold</name>
    <name type="synonym">Stilbospora chartarum</name>
    <dbReference type="NCBI Taxonomy" id="1280523"/>
    <lineage>
        <taxon>Eukaryota</taxon>
        <taxon>Fungi</taxon>
        <taxon>Dikarya</taxon>
        <taxon>Ascomycota</taxon>
        <taxon>Pezizomycotina</taxon>
        <taxon>Sordariomycetes</taxon>
        <taxon>Hypocreomycetidae</taxon>
        <taxon>Hypocreales</taxon>
        <taxon>Stachybotryaceae</taxon>
        <taxon>Stachybotrys</taxon>
    </lineage>
</organism>